<proteinExistence type="predicted"/>
<feature type="chain" id="PRO_5021975747" evidence="2">
    <location>
        <begin position="33"/>
        <end position="410"/>
    </location>
</feature>
<dbReference type="InterPro" id="IPR002508">
    <property type="entry name" value="MurNAc-LAA_cat"/>
</dbReference>
<evidence type="ECO:0000256" key="2">
    <source>
        <dbReference type="SAM" id="SignalP"/>
    </source>
</evidence>
<dbReference type="AlphaFoldDB" id="A0A538T1Z4"/>
<protein>
    <submittedName>
        <fullName evidence="4">N-acetylmuramoyl-L-alanine amidase</fullName>
    </submittedName>
</protein>
<dbReference type="Pfam" id="PF01520">
    <property type="entry name" value="Amidase_3"/>
    <property type="match status" value="1"/>
</dbReference>
<evidence type="ECO:0000259" key="3">
    <source>
        <dbReference type="SMART" id="SM00646"/>
    </source>
</evidence>
<sequence>MQGSRGSWLDAPASRWTAARALLLTALLAAGAAPGAASGAAVTVTAVRSWPGPANTRVVFDLSAEATLVAPDSGRPQALAVTLPGVATTRGSGVPERLVVADGVVDSVAIATGDSGATFRLWFRDTTDFRVFTLGAEEDKPFRVVVDVERPGAAAAEMQRLAGIAAEKRRDRVRIVAIDAGHGGEDTGAHGPGGVLEKRVTLGVAQALVDELGEIGGIRPVLTRDGDYFIPLRDRYRIAEKVKADLFISIHANSSKRRGHGNGTEVYFLSQRGASDQADTDLASLENAADLVGGVPPEAEDDLVNILYDVKRASAMQQSQLLAEALLEHVSADRRLESRGVKQAGFMVLKSVEFPSVLVEVAFINNPYEASLLKNPAFQKQMARQLATGVKSYLERAGLTRPDGQGGGGF</sequence>
<dbReference type="Proteomes" id="UP000317716">
    <property type="component" value="Unassembled WGS sequence"/>
</dbReference>
<keyword evidence="2" id="KW-0732">Signal</keyword>
<dbReference type="GO" id="GO:0008745">
    <property type="term" value="F:N-acetylmuramoyl-L-alanine amidase activity"/>
    <property type="evidence" value="ECO:0007669"/>
    <property type="project" value="InterPro"/>
</dbReference>
<name>A0A538T1Z4_UNCEI</name>
<dbReference type="GO" id="GO:0030288">
    <property type="term" value="C:outer membrane-bounded periplasmic space"/>
    <property type="evidence" value="ECO:0007669"/>
    <property type="project" value="TreeGrafter"/>
</dbReference>
<evidence type="ECO:0000313" key="4">
    <source>
        <dbReference type="EMBL" id="TMQ57651.1"/>
    </source>
</evidence>
<dbReference type="Gene3D" id="3.40.630.40">
    <property type="entry name" value="Zn-dependent exopeptidases"/>
    <property type="match status" value="1"/>
</dbReference>
<dbReference type="InterPro" id="IPR050695">
    <property type="entry name" value="N-acetylmuramoyl_amidase_3"/>
</dbReference>
<feature type="domain" description="MurNAc-LAA" evidence="3">
    <location>
        <begin position="236"/>
        <end position="391"/>
    </location>
</feature>
<evidence type="ECO:0000313" key="5">
    <source>
        <dbReference type="Proteomes" id="UP000317716"/>
    </source>
</evidence>
<dbReference type="GO" id="GO:0009253">
    <property type="term" value="P:peptidoglycan catabolic process"/>
    <property type="evidence" value="ECO:0007669"/>
    <property type="project" value="InterPro"/>
</dbReference>
<organism evidence="4 5">
    <name type="scientific">Eiseniibacteriota bacterium</name>
    <dbReference type="NCBI Taxonomy" id="2212470"/>
    <lineage>
        <taxon>Bacteria</taxon>
        <taxon>Candidatus Eiseniibacteriota</taxon>
    </lineage>
</organism>
<gene>
    <name evidence="4" type="ORF">E6K72_03510</name>
</gene>
<dbReference type="SMART" id="SM00646">
    <property type="entry name" value="Ami_3"/>
    <property type="match status" value="1"/>
</dbReference>
<dbReference type="Gene3D" id="2.60.40.3500">
    <property type="match status" value="1"/>
</dbReference>
<dbReference type="PANTHER" id="PTHR30404:SF0">
    <property type="entry name" value="N-ACETYLMURAMOYL-L-ALANINE AMIDASE AMIC"/>
    <property type="match status" value="1"/>
</dbReference>
<dbReference type="SUPFAM" id="SSF53187">
    <property type="entry name" value="Zn-dependent exopeptidases"/>
    <property type="match status" value="1"/>
</dbReference>
<feature type="signal peptide" evidence="2">
    <location>
        <begin position="1"/>
        <end position="32"/>
    </location>
</feature>
<evidence type="ECO:0000256" key="1">
    <source>
        <dbReference type="ARBA" id="ARBA00022801"/>
    </source>
</evidence>
<keyword evidence="1" id="KW-0378">Hydrolase</keyword>
<dbReference type="PANTHER" id="PTHR30404">
    <property type="entry name" value="N-ACETYLMURAMOYL-L-ALANINE AMIDASE"/>
    <property type="match status" value="1"/>
</dbReference>
<accession>A0A538T1Z4</accession>
<dbReference type="EMBL" id="VBOS01000114">
    <property type="protein sequence ID" value="TMQ57651.1"/>
    <property type="molecule type" value="Genomic_DNA"/>
</dbReference>
<reference evidence="4 5" key="1">
    <citation type="journal article" date="2019" name="Nat. Microbiol.">
        <title>Mediterranean grassland soil C-N compound turnover is dependent on rainfall and depth, and is mediated by genomically divergent microorganisms.</title>
        <authorList>
            <person name="Diamond S."/>
            <person name="Andeer P.F."/>
            <person name="Li Z."/>
            <person name="Crits-Christoph A."/>
            <person name="Burstein D."/>
            <person name="Anantharaman K."/>
            <person name="Lane K.R."/>
            <person name="Thomas B.C."/>
            <person name="Pan C."/>
            <person name="Northen T.R."/>
            <person name="Banfield J.F."/>
        </authorList>
    </citation>
    <scope>NUCLEOTIDE SEQUENCE [LARGE SCALE GENOMIC DNA]</scope>
    <source>
        <strain evidence="4">WS_2</strain>
    </source>
</reference>
<dbReference type="CDD" id="cd02696">
    <property type="entry name" value="MurNAc-LAA"/>
    <property type="match status" value="1"/>
</dbReference>
<comment type="caution">
    <text evidence="4">The sequence shown here is derived from an EMBL/GenBank/DDBJ whole genome shotgun (WGS) entry which is preliminary data.</text>
</comment>